<gene>
    <name evidence="2" type="ORF">BJ992_003677</name>
</gene>
<dbReference type="Proteomes" id="UP000555564">
    <property type="component" value="Unassembled WGS sequence"/>
</dbReference>
<keyword evidence="3" id="KW-1185">Reference proteome</keyword>
<accession>A0A7X0M8U0</accession>
<evidence type="ECO:0000313" key="2">
    <source>
        <dbReference type="EMBL" id="MBB6474246.1"/>
    </source>
</evidence>
<name>A0A7X0M8U0_9ACTN</name>
<dbReference type="CDD" id="cd01026">
    <property type="entry name" value="TOPRIM_OLD"/>
    <property type="match status" value="1"/>
</dbReference>
<dbReference type="EMBL" id="JACHIU010000001">
    <property type="protein sequence ID" value="MBB6474246.1"/>
    <property type="molecule type" value="Genomic_DNA"/>
</dbReference>
<dbReference type="InterPro" id="IPR034139">
    <property type="entry name" value="TOPRIM_OLD"/>
</dbReference>
<protein>
    <recommendedName>
        <fullName evidence="1">OLD protein-like TOPRIM domain-containing protein</fullName>
    </recommendedName>
</protein>
<proteinExistence type="predicted"/>
<comment type="caution">
    <text evidence="2">The sequence shown here is derived from an EMBL/GenBank/DDBJ whole genome shotgun (WGS) entry which is preliminary data.</text>
</comment>
<dbReference type="RefSeq" id="WP_184982591.1">
    <property type="nucleotide sequence ID" value="NZ_BAAALO010000011.1"/>
</dbReference>
<evidence type="ECO:0000313" key="3">
    <source>
        <dbReference type="Proteomes" id="UP000555564"/>
    </source>
</evidence>
<reference evidence="2 3" key="1">
    <citation type="submission" date="2020-08" db="EMBL/GenBank/DDBJ databases">
        <title>Sequencing the genomes of 1000 actinobacteria strains.</title>
        <authorList>
            <person name="Klenk H.-P."/>
        </authorList>
    </citation>
    <scope>NUCLEOTIDE SEQUENCE [LARGE SCALE GENOMIC DNA]</scope>
    <source>
        <strain evidence="2 3">DSM 44936</strain>
    </source>
</reference>
<feature type="domain" description="OLD protein-like TOPRIM" evidence="1">
    <location>
        <begin position="37"/>
        <end position="98"/>
    </location>
</feature>
<sequence length="222" mass="23966">MVELERFRVAVRTWVAAGVEAPAAAEVARELVARVATVVLVEGVSDRSAVEALAEMRGRDLGDEGVCVVPMGGAMGVARYLRVLGPQGLGARVRGLYDEAEEGFFRRGLEQAGFGAGLSRSAMESLGFFVCVADLEDELIRALGPEGVERVLAAERDLDKFRLFQNQPAQRGRPVERQLRRFMGTTSGRKAHYGRALVLALDPAGVPHPLDGLLPSPRCSPR</sequence>
<dbReference type="AlphaFoldDB" id="A0A7X0M8U0"/>
<organism evidence="2 3">
    <name type="scientific">Sphaerisporangium rubeum</name>
    <dbReference type="NCBI Taxonomy" id="321317"/>
    <lineage>
        <taxon>Bacteria</taxon>
        <taxon>Bacillati</taxon>
        <taxon>Actinomycetota</taxon>
        <taxon>Actinomycetes</taxon>
        <taxon>Streptosporangiales</taxon>
        <taxon>Streptosporangiaceae</taxon>
        <taxon>Sphaerisporangium</taxon>
    </lineage>
</organism>
<evidence type="ECO:0000259" key="1">
    <source>
        <dbReference type="Pfam" id="PF20469"/>
    </source>
</evidence>
<dbReference type="Pfam" id="PF20469">
    <property type="entry name" value="OLD-like_TOPRIM"/>
    <property type="match status" value="1"/>
</dbReference>